<dbReference type="EMBL" id="FOHE01000026">
    <property type="protein sequence ID" value="SET76700.1"/>
    <property type="molecule type" value="Genomic_DNA"/>
</dbReference>
<dbReference type="AlphaFoldDB" id="A0A1I0GZ53"/>
<evidence type="ECO:0000313" key="1">
    <source>
        <dbReference type="EMBL" id="SET76700.1"/>
    </source>
</evidence>
<dbReference type="Proteomes" id="UP000198618">
    <property type="component" value="Unassembled WGS sequence"/>
</dbReference>
<reference evidence="1 2" key="1">
    <citation type="submission" date="2016-10" db="EMBL/GenBank/DDBJ databases">
        <authorList>
            <person name="de Groot N.N."/>
        </authorList>
    </citation>
    <scope>NUCLEOTIDE SEQUENCE [LARGE SCALE GENOMIC DNA]</scope>
    <source>
        <strain evidence="1 2">IBRC-M 10780</strain>
    </source>
</reference>
<sequence>MNITLESLEAKLLEENLKVMFQQAYEQGLHDAKSIQSLPPMLKKKDLAEYFQVSLPSVENIIRMEGFPKSKVAKARYPRDQVIEWVNKNVERVNQLQKAI</sequence>
<keyword evidence="2" id="KW-1185">Reference proteome</keyword>
<dbReference type="RefSeq" id="WP_090872610.1">
    <property type="nucleotide sequence ID" value="NZ_FOHE01000026.1"/>
</dbReference>
<protein>
    <recommendedName>
        <fullName evidence="3">Helix-turn-helix domain-containing protein</fullName>
    </recommendedName>
</protein>
<evidence type="ECO:0008006" key="3">
    <source>
        <dbReference type="Google" id="ProtNLM"/>
    </source>
</evidence>
<organism evidence="1 2">
    <name type="scientific">Oceanobacillus limi</name>
    <dbReference type="NCBI Taxonomy" id="930131"/>
    <lineage>
        <taxon>Bacteria</taxon>
        <taxon>Bacillati</taxon>
        <taxon>Bacillota</taxon>
        <taxon>Bacilli</taxon>
        <taxon>Bacillales</taxon>
        <taxon>Bacillaceae</taxon>
        <taxon>Oceanobacillus</taxon>
    </lineage>
</organism>
<dbReference type="STRING" id="930131.SAMN05216389_12620"/>
<dbReference type="OrthoDB" id="2222873at2"/>
<name>A0A1I0GZ53_9BACI</name>
<gene>
    <name evidence="1" type="ORF">SAMN05216389_12620</name>
</gene>
<accession>A0A1I0GZ53</accession>
<evidence type="ECO:0000313" key="2">
    <source>
        <dbReference type="Proteomes" id="UP000198618"/>
    </source>
</evidence>
<proteinExistence type="predicted"/>